<name>A0A3Q9HQS7_9FIRM</name>
<evidence type="ECO:0000313" key="9">
    <source>
        <dbReference type="EMBL" id="AZR73287.1"/>
    </source>
</evidence>
<keyword evidence="7" id="KW-1133">Transmembrane helix</keyword>
<gene>
    <name evidence="9" type="ORF">BBF96_07745</name>
</gene>
<dbReference type="EMBL" id="CP016379">
    <property type="protein sequence ID" value="AZR73287.1"/>
    <property type="molecule type" value="Genomic_DNA"/>
</dbReference>
<dbReference type="PANTHER" id="PTHR34138">
    <property type="entry name" value="CELL SHAPE-DETERMINING PROTEIN MREC"/>
    <property type="match status" value="1"/>
</dbReference>
<organism evidence="9 10">
    <name type="scientific">Anoxybacter fermentans</name>
    <dbReference type="NCBI Taxonomy" id="1323375"/>
    <lineage>
        <taxon>Bacteria</taxon>
        <taxon>Bacillati</taxon>
        <taxon>Bacillota</taxon>
        <taxon>Clostridia</taxon>
        <taxon>Halanaerobiales</taxon>
        <taxon>Anoxybacter</taxon>
    </lineage>
</organism>
<dbReference type="InterPro" id="IPR055342">
    <property type="entry name" value="MreC_beta-barrel_core"/>
</dbReference>
<comment type="function">
    <text evidence="5">Involved in formation and maintenance of cell shape.</text>
</comment>
<dbReference type="Gene3D" id="2.40.10.340">
    <property type="entry name" value="Rod shape-determining protein MreC, domain 1"/>
    <property type="match status" value="1"/>
</dbReference>
<keyword evidence="7" id="KW-0812">Transmembrane</keyword>
<feature type="coiled-coil region" evidence="6">
    <location>
        <begin position="70"/>
        <end position="107"/>
    </location>
</feature>
<evidence type="ECO:0000256" key="3">
    <source>
        <dbReference type="ARBA" id="ARBA00022960"/>
    </source>
</evidence>
<dbReference type="PANTHER" id="PTHR34138:SF1">
    <property type="entry name" value="CELL SHAPE-DETERMINING PROTEIN MREC"/>
    <property type="match status" value="1"/>
</dbReference>
<dbReference type="InterPro" id="IPR007221">
    <property type="entry name" value="MreC"/>
</dbReference>
<dbReference type="RefSeq" id="WP_127016614.1">
    <property type="nucleotide sequence ID" value="NZ_CP016379.1"/>
</dbReference>
<dbReference type="Proteomes" id="UP000267250">
    <property type="component" value="Chromosome"/>
</dbReference>
<evidence type="ECO:0000256" key="5">
    <source>
        <dbReference type="PIRNR" id="PIRNR038471"/>
    </source>
</evidence>
<evidence type="ECO:0000256" key="2">
    <source>
        <dbReference type="ARBA" id="ARBA00013855"/>
    </source>
</evidence>
<dbReference type="Pfam" id="PF04085">
    <property type="entry name" value="MreC"/>
    <property type="match status" value="1"/>
</dbReference>
<evidence type="ECO:0000256" key="1">
    <source>
        <dbReference type="ARBA" id="ARBA00009369"/>
    </source>
</evidence>
<evidence type="ECO:0000256" key="7">
    <source>
        <dbReference type="SAM" id="Phobius"/>
    </source>
</evidence>
<dbReference type="InterPro" id="IPR042175">
    <property type="entry name" value="Cell/Rod_MreC_2"/>
</dbReference>
<dbReference type="InterPro" id="IPR042177">
    <property type="entry name" value="Cell/Rod_1"/>
</dbReference>
<evidence type="ECO:0000313" key="10">
    <source>
        <dbReference type="Proteomes" id="UP000267250"/>
    </source>
</evidence>
<sequence length="276" mass="31614">MKFPGEKKFWIILVVIIILFGFEALSWKGYKIKETSFLESFLYQLLRPFQKIVANVHNSVNDYWILITNLKEIKEENERLTHRIQELEFKLAEYNKIRLENERLRKLLAFKELVPFKMVGAKVIGITPNNWIQDLIIDRGSKDGIKNKMPVITYNGALVGQISQVTANTARVTLLTDVNFVVGGRVQREDSRAIGIIRGQADKKNFAIMDQIAWDAEIKEGDLVITSGLTSNFPMGIPIGRVTRVKQENFGLIQQAEIELFMSLTPIEEVLVITDF</sequence>
<dbReference type="KEGG" id="aft:BBF96_07745"/>
<dbReference type="PIRSF" id="PIRSF038471">
    <property type="entry name" value="MreC"/>
    <property type="match status" value="1"/>
</dbReference>
<evidence type="ECO:0000259" key="8">
    <source>
        <dbReference type="Pfam" id="PF04085"/>
    </source>
</evidence>
<proteinExistence type="inferred from homology"/>
<accession>A0A3Q9HQS7</accession>
<evidence type="ECO:0000256" key="6">
    <source>
        <dbReference type="SAM" id="Coils"/>
    </source>
</evidence>
<dbReference type="NCBIfam" id="TIGR00219">
    <property type="entry name" value="mreC"/>
    <property type="match status" value="1"/>
</dbReference>
<dbReference type="OrthoDB" id="9792313at2"/>
<keyword evidence="10" id="KW-1185">Reference proteome</keyword>
<evidence type="ECO:0000256" key="4">
    <source>
        <dbReference type="ARBA" id="ARBA00032089"/>
    </source>
</evidence>
<feature type="domain" description="Rod shape-determining protein MreC beta-barrel core" evidence="8">
    <location>
        <begin position="123"/>
        <end position="273"/>
    </location>
</feature>
<keyword evidence="3 5" id="KW-0133">Cell shape</keyword>
<dbReference type="GO" id="GO:0008360">
    <property type="term" value="P:regulation of cell shape"/>
    <property type="evidence" value="ECO:0007669"/>
    <property type="project" value="UniProtKB-KW"/>
</dbReference>
<feature type="transmembrane region" description="Helical" evidence="7">
    <location>
        <begin position="9"/>
        <end position="27"/>
    </location>
</feature>
<dbReference type="Gene3D" id="2.40.10.350">
    <property type="entry name" value="Rod shape-determining protein MreC, domain 2"/>
    <property type="match status" value="1"/>
</dbReference>
<protein>
    <recommendedName>
        <fullName evidence="2 5">Cell shape-determining protein MreC</fullName>
    </recommendedName>
    <alternativeName>
        <fullName evidence="4 5">Cell shape protein MreC</fullName>
    </alternativeName>
</protein>
<comment type="similarity">
    <text evidence="1 5">Belongs to the MreC family.</text>
</comment>
<dbReference type="AlphaFoldDB" id="A0A3Q9HQS7"/>
<reference evidence="9 10" key="1">
    <citation type="submission" date="2016-07" db="EMBL/GenBank/DDBJ databases">
        <title>Genome and transcriptome analysis of iron-reducing fermentative bacteria Anoxybacter fermentans.</title>
        <authorList>
            <person name="Zeng X."/>
            <person name="Shao Z."/>
        </authorList>
    </citation>
    <scope>NUCLEOTIDE SEQUENCE [LARGE SCALE GENOMIC DNA]</scope>
    <source>
        <strain evidence="9 10">DY22613</strain>
    </source>
</reference>
<keyword evidence="7" id="KW-0472">Membrane</keyword>
<keyword evidence="6" id="KW-0175">Coiled coil</keyword>
<dbReference type="GO" id="GO:0005886">
    <property type="term" value="C:plasma membrane"/>
    <property type="evidence" value="ECO:0007669"/>
    <property type="project" value="TreeGrafter"/>
</dbReference>